<dbReference type="Pfam" id="PF14346">
    <property type="entry name" value="DUF4398"/>
    <property type="match status" value="1"/>
</dbReference>
<keyword evidence="1" id="KW-0175">Coiled coil</keyword>
<dbReference type="InterPro" id="IPR025511">
    <property type="entry name" value="DUF4398"/>
</dbReference>
<reference evidence="4 5" key="1">
    <citation type="submission" date="2018-12" db="EMBL/GenBank/DDBJ databases">
        <authorList>
            <person name="Li S."/>
            <person name="Yang R."/>
            <person name="Chen G."/>
            <person name="Zou L."/>
            <person name="Zhang C."/>
            <person name="Chen Y."/>
            <person name="Liu Z."/>
            <person name="Li Y."/>
            <person name="Yan Y."/>
            <person name="Huang M."/>
            <person name="Chen T."/>
        </authorList>
    </citation>
    <scope>NUCLEOTIDE SEQUENCE [LARGE SCALE GENOMIC DNA]</scope>
    <source>
        <strain evidence="4 5">2014</strain>
    </source>
</reference>
<dbReference type="Proteomes" id="UP000272622">
    <property type="component" value="Chromosome"/>
</dbReference>
<feature type="chain" id="PRO_5045980043" evidence="2">
    <location>
        <begin position="22"/>
        <end position="129"/>
    </location>
</feature>
<keyword evidence="5" id="KW-1185">Reference proteome</keyword>
<gene>
    <name evidence="4" type="ORF">EI693_17325</name>
</gene>
<feature type="coiled-coil region" evidence="1">
    <location>
        <begin position="79"/>
        <end position="115"/>
    </location>
</feature>
<keyword evidence="2" id="KW-0732">Signal</keyword>
<evidence type="ECO:0000256" key="2">
    <source>
        <dbReference type="SAM" id="SignalP"/>
    </source>
</evidence>
<feature type="domain" description="DUF4398" evidence="3">
    <location>
        <begin position="28"/>
        <end position="103"/>
    </location>
</feature>
<dbReference type="Gene3D" id="1.20.1270.390">
    <property type="match status" value="1"/>
</dbReference>
<feature type="signal peptide" evidence="2">
    <location>
        <begin position="1"/>
        <end position="21"/>
    </location>
</feature>
<evidence type="ECO:0000256" key="1">
    <source>
        <dbReference type="SAM" id="Coils"/>
    </source>
</evidence>
<organism evidence="4 5">
    <name type="scientific">Pseudomonas oryziphila</name>
    <dbReference type="NCBI Taxonomy" id="2894079"/>
    <lineage>
        <taxon>Bacteria</taxon>
        <taxon>Pseudomonadati</taxon>
        <taxon>Pseudomonadota</taxon>
        <taxon>Gammaproteobacteria</taxon>
        <taxon>Pseudomonadales</taxon>
        <taxon>Pseudomonadaceae</taxon>
        <taxon>Pseudomonas</taxon>
    </lineage>
</organism>
<evidence type="ECO:0000259" key="3">
    <source>
        <dbReference type="Pfam" id="PF14346"/>
    </source>
</evidence>
<name>A0ABM7CTD1_9PSED</name>
<sequence>MRFNCKTLPLVGLLMIMSGCASVTVPNEQIELARNAVNRAVAAEATQYAPVEMRAAQDKMSALDRALGEKKFEQARTLAEGAMADARVAERKAQALKAKEQLEVARKGIEVLKQEILDAPDSPTAKSVH</sequence>
<protein>
    <submittedName>
        <fullName evidence="4">DUF4398 domain-containing protein</fullName>
    </submittedName>
</protein>
<dbReference type="PROSITE" id="PS51257">
    <property type="entry name" value="PROKAR_LIPOPROTEIN"/>
    <property type="match status" value="1"/>
</dbReference>
<proteinExistence type="predicted"/>
<dbReference type="EMBL" id="CP034337">
    <property type="protein sequence ID" value="AZL74739.1"/>
    <property type="molecule type" value="Genomic_DNA"/>
</dbReference>
<evidence type="ECO:0000313" key="5">
    <source>
        <dbReference type="Proteomes" id="UP000272622"/>
    </source>
</evidence>
<dbReference type="RefSeq" id="WP_125464777.1">
    <property type="nucleotide sequence ID" value="NZ_CP034337.1"/>
</dbReference>
<accession>A0ABM7CTD1</accession>
<evidence type="ECO:0000313" key="4">
    <source>
        <dbReference type="EMBL" id="AZL74739.1"/>
    </source>
</evidence>